<comment type="caution">
    <text evidence="2">The sequence shown here is derived from an EMBL/GenBank/DDBJ whole genome shotgun (WGS) entry which is preliminary data.</text>
</comment>
<gene>
    <name evidence="2" type="ORF">C7448_103219</name>
</gene>
<dbReference type="Proteomes" id="UP000256884">
    <property type="component" value="Unassembled WGS sequence"/>
</dbReference>
<name>A0A3E0I170_9FLAO</name>
<proteinExistence type="predicted"/>
<evidence type="ECO:0000313" key="3">
    <source>
        <dbReference type="Proteomes" id="UP000256884"/>
    </source>
</evidence>
<keyword evidence="1" id="KW-1133">Transmembrane helix</keyword>
<dbReference type="EMBL" id="QUNS01000003">
    <property type="protein sequence ID" value="REH52484.1"/>
    <property type="molecule type" value="Genomic_DNA"/>
</dbReference>
<protein>
    <submittedName>
        <fullName evidence="2">Uncharacterized protein</fullName>
    </submittedName>
</protein>
<feature type="transmembrane region" description="Helical" evidence="1">
    <location>
        <begin position="105"/>
        <end position="127"/>
    </location>
</feature>
<dbReference type="AlphaFoldDB" id="A0A3E0I170"/>
<organism evidence="2 3">
    <name type="scientific">Tenacibaculum gallaicum</name>
    <dbReference type="NCBI Taxonomy" id="561505"/>
    <lineage>
        <taxon>Bacteria</taxon>
        <taxon>Pseudomonadati</taxon>
        <taxon>Bacteroidota</taxon>
        <taxon>Flavobacteriia</taxon>
        <taxon>Flavobacteriales</taxon>
        <taxon>Flavobacteriaceae</taxon>
        <taxon>Tenacibaculum</taxon>
    </lineage>
</organism>
<feature type="transmembrane region" description="Helical" evidence="1">
    <location>
        <begin position="57"/>
        <end position="73"/>
    </location>
</feature>
<dbReference type="OrthoDB" id="1442507at2"/>
<keyword evidence="3" id="KW-1185">Reference proteome</keyword>
<keyword evidence="1" id="KW-0812">Transmembrane</keyword>
<keyword evidence="1" id="KW-0472">Membrane</keyword>
<sequence>MGENKDIKELDAFAKKYINEIGEATPSIDFTANIMDAIVQEEQSSIYKVAPLISKKVWFVLVAILAVSILYVAKVTPSSWLKIPELKMDYLSNIQLPNLFESITVSNLMLCACFFFTIMVFIQIYFLKNHFTRNFNR</sequence>
<accession>A0A3E0I170</accession>
<dbReference type="RefSeq" id="WP_115900831.1">
    <property type="nucleotide sequence ID" value="NZ_QUNS01000003.1"/>
</dbReference>
<evidence type="ECO:0000256" key="1">
    <source>
        <dbReference type="SAM" id="Phobius"/>
    </source>
</evidence>
<evidence type="ECO:0000313" key="2">
    <source>
        <dbReference type="EMBL" id="REH52484.1"/>
    </source>
</evidence>
<reference evidence="2 3" key="1">
    <citation type="submission" date="2018-08" db="EMBL/GenBank/DDBJ databases">
        <title>Genomic Encyclopedia of Type Strains, Phase IV (KMG-IV): sequencing the most valuable type-strain genomes for metagenomic binning, comparative biology and taxonomic classification.</title>
        <authorList>
            <person name="Goeker M."/>
        </authorList>
    </citation>
    <scope>NUCLEOTIDE SEQUENCE [LARGE SCALE GENOMIC DNA]</scope>
    <source>
        <strain evidence="2 3">DSM 18841</strain>
    </source>
</reference>